<dbReference type="RefSeq" id="XP_033424132.1">
    <property type="nucleotide sequence ID" value="XM_033573580.1"/>
</dbReference>
<feature type="transmembrane region" description="Helical" evidence="7">
    <location>
        <begin position="255"/>
        <end position="274"/>
    </location>
</feature>
<dbReference type="CDD" id="cd17323">
    <property type="entry name" value="MFS_Tpo1_MDR_like"/>
    <property type="match status" value="1"/>
</dbReference>
<feature type="transmembrane region" description="Helical" evidence="7">
    <location>
        <begin position="167"/>
        <end position="186"/>
    </location>
</feature>
<dbReference type="GO" id="GO:0005886">
    <property type="term" value="C:plasma membrane"/>
    <property type="evidence" value="ECO:0007669"/>
    <property type="project" value="TreeGrafter"/>
</dbReference>
<keyword evidence="5" id="KW-0175">Coiled coil</keyword>
<feature type="transmembrane region" description="Helical" evidence="7">
    <location>
        <begin position="479"/>
        <end position="497"/>
    </location>
</feature>
<dbReference type="InterPro" id="IPR005829">
    <property type="entry name" value="Sugar_transporter_CS"/>
</dbReference>
<evidence type="ECO:0000256" key="2">
    <source>
        <dbReference type="ARBA" id="ARBA00022692"/>
    </source>
</evidence>
<evidence type="ECO:0000256" key="7">
    <source>
        <dbReference type="SAM" id="Phobius"/>
    </source>
</evidence>
<evidence type="ECO:0000256" key="6">
    <source>
        <dbReference type="SAM" id="MobiDB-lite"/>
    </source>
</evidence>
<keyword evidence="4 7" id="KW-0472">Membrane</keyword>
<dbReference type="PROSITE" id="PS50850">
    <property type="entry name" value="MFS"/>
    <property type="match status" value="1"/>
</dbReference>
<dbReference type="InterPro" id="IPR020846">
    <property type="entry name" value="MFS_dom"/>
</dbReference>
<feature type="transmembrane region" description="Helical" evidence="7">
    <location>
        <begin position="136"/>
        <end position="155"/>
    </location>
</feature>
<dbReference type="SUPFAM" id="SSF103473">
    <property type="entry name" value="MFS general substrate transporter"/>
    <property type="match status" value="1"/>
</dbReference>
<dbReference type="GO" id="GO:0042908">
    <property type="term" value="P:xenobiotic transport"/>
    <property type="evidence" value="ECO:0007669"/>
    <property type="project" value="UniProtKB-ARBA"/>
</dbReference>
<feature type="transmembrane region" description="Helical" evidence="7">
    <location>
        <begin position="434"/>
        <end position="458"/>
    </location>
</feature>
<feature type="transmembrane region" description="Helical" evidence="7">
    <location>
        <begin position="329"/>
        <end position="351"/>
    </location>
</feature>
<evidence type="ECO:0000259" key="8">
    <source>
        <dbReference type="PROSITE" id="PS50850"/>
    </source>
</evidence>
<dbReference type="PANTHER" id="PTHR23502">
    <property type="entry name" value="MAJOR FACILITATOR SUPERFAMILY"/>
    <property type="match status" value="1"/>
</dbReference>
<keyword evidence="3 7" id="KW-1133">Transmembrane helix</keyword>
<dbReference type="EMBL" id="QUQM01000006">
    <property type="protein sequence ID" value="KAA8644771.1"/>
    <property type="molecule type" value="Genomic_DNA"/>
</dbReference>
<evidence type="ECO:0000256" key="3">
    <source>
        <dbReference type="ARBA" id="ARBA00022989"/>
    </source>
</evidence>
<name>A0A5M9MCV9_9EURO</name>
<dbReference type="InterPro" id="IPR036259">
    <property type="entry name" value="MFS_trans_sf"/>
</dbReference>
<dbReference type="Pfam" id="PF07690">
    <property type="entry name" value="MFS_1"/>
    <property type="match status" value="1"/>
</dbReference>
<dbReference type="Gene3D" id="1.20.1250.20">
    <property type="entry name" value="MFS general substrate transporter like domains"/>
    <property type="match status" value="1"/>
</dbReference>
<proteinExistence type="predicted"/>
<dbReference type="GO" id="GO:0140115">
    <property type="term" value="P:export across plasma membrane"/>
    <property type="evidence" value="ECO:0007669"/>
    <property type="project" value="UniProtKB-ARBA"/>
</dbReference>
<dbReference type="PANTHER" id="PTHR23502:SF12">
    <property type="entry name" value="MULTIDRUG TRANSPORTER, PUTATIVE (AFU_ORTHOLOGUE AFUA_1G06440)-RELATED"/>
    <property type="match status" value="1"/>
</dbReference>
<accession>A0A5M9MCV9</accession>
<reference evidence="9 10" key="1">
    <citation type="submission" date="2019-08" db="EMBL/GenBank/DDBJ databases">
        <title>The genome sequence of a newly discovered highly antifungal drug resistant Aspergillus species, Aspergillus tanneri NIH 1004.</title>
        <authorList>
            <person name="Mounaud S."/>
            <person name="Singh I."/>
            <person name="Joardar V."/>
            <person name="Pakala S."/>
            <person name="Pakala S."/>
            <person name="Venepally P."/>
            <person name="Chung J.K."/>
            <person name="Losada L."/>
            <person name="Nierman W.C."/>
        </authorList>
    </citation>
    <scope>NUCLEOTIDE SEQUENCE [LARGE SCALE GENOMIC DNA]</scope>
    <source>
        <strain evidence="9 10">NIH1004</strain>
    </source>
</reference>
<feature type="transmembrane region" description="Helical" evidence="7">
    <location>
        <begin position="97"/>
        <end position="116"/>
    </location>
</feature>
<feature type="domain" description="Major facilitator superfamily (MFS) profile" evidence="8">
    <location>
        <begin position="101"/>
        <end position="527"/>
    </location>
</feature>
<evidence type="ECO:0000256" key="4">
    <source>
        <dbReference type="ARBA" id="ARBA00023136"/>
    </source>
</evidence>
<evidence type="ECO:0000256" key="1">
    <source>
        <dbReference type="ARBA" id="ARBA00004141"/>
    </source>
</evidence>
<evidence type="ECO:0000313" key="10">
    <source>
        <dbReference type="Proteomes" id="UP000324241"/>
    </source>
</evidence>
<feature type="region of interest" description="Disordered" evidence="6">
    <location>
        <begin position="1"/>
        <end position="36"/>
    </location>
</feature>
<feature type="transmembrane region" description="Helical" evidence="7">
    <location>
        <begin position="407"/>
        <end position="428"/>
    </location>
</feature>
<evidence type="ECO:0000256" key="5">
    <source>
        <dbReference type="SAM" id="Coils"/>
    </source>
</evidence>
<comment type="subcellular location">
    <subcellularLocation>
        <location evidence="1">Membrane</location>
        <topology evidence="1">Multi-pass membrane protein</topology>
    </subcellularLocation>
</comment>
<feature type="coiled-coil region" evidence="5">
    <location>
        <begin position="529"/>
        <end position="574"/>
    </location>
</feature>
<sequence length="574" mass="62797">MSSRNILPNSQKHPHHSHDDSMVTDTHSIDGSTTSEDSIEIEELAHSLSVHTSRLSQPSLARKITSIATNATSDPNYEVDFQDESDQMNPKNWSLKAKSLCIAVLSYNTLIVVLYSTSYTSGVTDIAAEFNSSNTIVTLGLTFYLIGLAIGSMLTAPLSEVYGRKPVSVTCLFIFTVLIIPCALAKSVVTLVVVRFFGALFGSVMISTAPGMVSDLVNDEQRALAMSIWSIGPVNGPVLGPIVGGFVTQYLGWRWMDWIALILSGVALVFSCIMKETYGPLILQKKAACLRKETGESRWWSRYDQKTSLAEMLKVNLGRPFVMAVSEPICIFWNIYIAIVYGILYLCFTAYPIVFRNIRGWSLGLSGLAFSGIGIGCLITIACEPLIRRMINSHHIDPETGKVPPEAMVSIVCISAMLIPAGELWFAWTCAPASIHWVVPILAGVPFGAGNTGVFIYASNYITHSYGVYAASAMAGNSVIRSVLGGVLPLVGTYLYSGIGPNWSGTLLGLLEVIIIPIPFVFYKYGYKIREKSTLISRMQEDKRRLEGKRKRLLQRLEAAAANAEAAEKEKMDV</sequence>
<gene>
    <name evidence="9" type="ORF">ATNIH1004_008979</name>
</gene>
<keyword evidence="2 7" id="KW-0812">Transmembrane</keyword>
<dbReference type="Proteomes" id="UP000324241">
    <property type="component" value="Unassembled WGS sequence"/>
</dbReference>
<dbReference type="GO" id="GO:0022857">
    <property type="term" value="F:transmembrane transporter activity"/>
    <property type="evidence" value="ECO:0007669"/>
    <property type="project" value="InterPro"/>
</dbReference>
<dbReference type="AlphaFoldDB" id="A0A5M9MCV9"/>
<dbReference type="OrthoDB" id="3365399at2759"/>
<dbReference type="FunFam" id="1.20.1250.20:FF:000011">
    <property type="entry name" value="MFS multidrug transporter, putative"/>
    <property type="match status" value="1"/>
</dbReference>
<dbReference type="InterPro" id="IPR011701">
    <property type="entry name" value="MFS"/>
</dbReference>
<feature type="transmembrane region" description="Helical" evidence="7">
    <location>
        <begin position="503"/>
        <end position="523"/>
    </location>
</feature>
<organism evidence="9 10">
    <name type="scientific">Aspergillus tanneri</name>
    <dbReference type="NCBI Taxonomy" id="1220188"/>
    <lineage>
        <taxon>Eukaryota</taxon>
        <taxon>Fungi</taxon>
        <taxon>Dikarya</taxon>
        <taxon>Ascomycota</taxon>
        <taxon>Pezizomycotina</taxon>
        <taxon>Eurotiomycetes</taxon>
        <taxon>Eurotiomycetidae</taxon>
        <taxon>Eurotiales</taxon>
        <taxon>Aspergillaceae</taxon>
        <taxon>Aspergillus</taxon>
        <taxon>Aspergillus subgen. Circumdati</taxon>
    </lineage>
</organism>
<comment type="caution">
    <text evidence="9">The sequence shown here is derived from an EMBL/GenBank/DDBJ whole genome shotgun (WGS) entry which is preliminary data.</text>
</comment>
<dbReference type="VEuPathDB" id="FungiDB:EYZ11_002182"/>
<feature type="transmembrane region" description="Helical" evidence="7">
    <location>
        <begin position="363"/>
        <end position="387"/>
    </location>
</feature>
<protein>
    <recommendedName>
        <fullName evidence="8">Major facilitator superfamily (MFS) profile domain-containing protein</fullName>
    </recommendedName>
</protein>
<evidence type="ECO:0000313" key="9">
    <source>
        <dbReference type="EMBL" id="KAA8644771.1"/>
    </source>
</evidence>
<dbReference type="PROSITE" id="PS00216">
    <property type="entry name" value="SUGAR_TRANSPORT_1"/>
    <property type="match status" value="1"/>
</dbReference>
<dbReference type="GeneID" id="54331681"/>
<feature type="compositionally biased region" description="Polar residues" evidence="6">
    <location>
        <begin position="1"/>
        <end position="11"/>
    </location>
</feature>